<dbReference type="InterPro" id="IPR040366">
    <property type="entry name" value="Nab2/ZC3H14"/>
</dbReference>
<keyword evidence="6" id="KW-0862">Zinc</keyword>
<keyword evidence="7" id="KW-0539">Nucleus</keyword>
<dbReference type="PANTHER" id="PTHR14738">
    <property type="entry name" value="ZINC FINGER CCCH DOMAIN-CONTAINING PROTEIN 14"/>
    <property type="match status" value="1"/>
</dbReference>
<gene>
    <name evidence="10" type="ORF">K458DRAFT_351555</name>
</gene>
<dbReference type="GO" id="GO:0005634">
    <property type="term" value="C:nucleus"/>
    <property type="evidence" value="ECO:0007669"/>
    <property type="project" value="UniProtKB-SubCell"/>
</dbReference>
<dbReference type="PANTHER" id="PTHR14738:SF29">
    <property type="entry name" value="ZINC FINGER CCCH DOMAIN-CONTAINING PROTEIN 14"/>
    <property type="match status" value="1"/>
</dbReference>
<dbReference type="InterPro" id="IPR055046">
    <property type="entry name" value="Nab2-like_Znf-CCCH"/>
</dbReference>
<evidence type="ECO:0000256" key="5">
    <source>
        <dbReference type="ARBA" id="ARBA00022771"/>
    </source>
</evidence>
<comment type="subcellular location">
    <subcellularLocation>
        <location evidence="1">Nucleus</location>
    </subcellularLocation>
</comment>
<dbReference type="InterPro" id="IPR043094">
    <property type="entry name" value="Nab2/ZC3H14_N_sf"/>
</dbReference>
<proteinExistence type="inferred from homology"/>
<reference evidence="10" key="1">
    <citation type="journal article" date="2020" name="Stud. Mycol.">
        <title>101 Dothideomycetes genomes: a test case for predicting lifestyles and emergence of pathogens.</title>
        <authorList>
            <person name="Haridas S."/>
            <person name="Albert R."/>
            <person name="Binder M."/>
            <person name="Bloem J."/>
            <person name="Labutti K."/>
            <person name="Salamov A."/>
            <person name="Andreopoulos B."/>
            <person name="Baker S."/>
            <person name="Barry K."/>
            <person name="Bills G."/>
            <person name="Bluhm B."/>
            <person name="Cannon C."/>
            <person name="Castanera R."/>
            <person name="Culley D."/>
            <person name="Daum C."/>
            <person name="Ezra D."/>
            <person name="Gonzalez J."/>
            <person name="Henrissat B."/>
            <person name="Kuo A."/>
            <person name="Liang C."/>
            <person name="Lipzen A."/>
            <person name="Lutzoni F."/>
            <person name="Magnuson J."/>
            <person name="Mondo S."/>
            <person name="Nolan M."/>
            <person name="Ohm R."/>
            <person name="Pangilinan J."/>
            <person name="Park H.-J."/>
            <person name="Ramirez L."/>
            <person name="Alfaro M."/>
            <person name="Sun H."/>
            <person name="Tritt A."/>
            <person name="Yoshinaga Y."/>
            <person name="Zwiers L.-H."/>
            <person name="Turgeon B."/>
            <person name="Goodwin S."/>
            <person name="Spatafora J."/>
            <person name="Crous P."/>
            <person name="Grigoriev I."/>
        </authorList>
    </citation>
    <scope>NUCLEOTIDE SEQUENCE</scope>
    <source>
        <strain evidence="10">CBS 122367</strain>
    </source>
</reference>
<evidence type="ECO:0000256" key="6">
    <source>
        <dbReference type="ARBA" id="ARBA00022833"/>
    </source>
</evidence>
<evidence type="ECO:0000259" key="9">
    <source>
        <dbReference type="Pfam" id="PF22683"/>
    </source>
</evidence>
<dbReference type="FunFam" id="4.10.1000.40:FF:000002">
    <property type="entry name" value="Nuclear polyadenylated RNA-binding protein Nab2"/>
    <property type="match status" value="1"/>
</dbReference>
<feature type="region of interest" description="Disordered" evidence="8">
    <location>
        <begin position="288"/>
        <end position="355"/>
    </location>
</feature>
<evidence type="ECO:0000256" key="4">
    <source>
        <dbReference type="ARBA" id="ARBA00022737"/>
    </source>
</evidence>
<dbReference type="Pfam" id="PF22683">
    <property type="entry name" value="Nab2-like_zf-CCCH"/>
    <property type="match status" value="1"/>
</dbReference>
<dbReference type="EMBL" id="MU005632">
    <property type="protein sequence ID" value="KAF2676647.1"/>
    <property type="molecule type" value="Genomic_DNA"/>
</dbReference>
<dbReference type="GO" id="GO:0008270">
    <property type="term" value="F:zinc ion binding"/>
    <property type="evidence" value="ECO:0007669"/>
    <property type="project" value="UniProtKB-KW"/>
</dbReference>
<evidence type="ECO:0000313" key="11">
    <source>
        <dbReference type="Proteomes" id="UP000799291"/>
    </source>
</evidence>
<dbReference type="GO" id="GO:0008143">
    <property type="term" value="F:poly(A) binding"/>
    <property type="evidence" value="ECO:0007669"/>
    <property type="project" value="InterPro"/>
</dbReference>
<dbReference type="GO" id="GO:0043488">
    <property type="term" value="P:regulation of mRNA stability"/>
    <property type="evidence" value="ECO:0007669"/>
    <property type="project" value="InterPro"/>
</dbReference>
<dbReference type="Pfam" id="PF14608">
    <property type="entry name" value="zf-CCCH_2"/>
    <property type="match status" value="4"/>
</dbReference>
<keyword evidence="11" id="KW-1185">Reference proteome</keyword>
<dbReference type="OrthoDB" id="438553at2759"/>
<evidence type="ECO:0000256" key="1">
    <source>
        <dbReference type="ARBA" id="ARBA00004123"/>
    </source>
</evidence>
<feature type="compositionally biased region" description="Polar residues" evidence="8">
    <location>
        <begin position="102"/>
        <end position="112"/>
    </location>
</feature>
<dbReference type="GO" id="GO:0005737">
    <property type="term" value="C:cytoplasm"/>
    <property type="evidence" value="ECO:0007669"/>
    <property type="project" value="TreeGrafter"/>
</dbReference>
<accession>A0A6G1IEI3</accession>
<keyword evidence="3" id="KW-0479">Metal-binding</keyword>
<evidence type="ECO:0000256" key="2">
    <source>
        <dbReference type="ARBA" id="ARBA00008423"/>
    </source>
</evidence>
<dbReference type="FunFam" id="1.10.340.40:FF:000001">
    <property type="entry name" value="Nuclear polyadenylated RNA-binding protein nab2"/>
    <property type="match status" value="1"/>
</dbReference>
<comment type="similarity">
    <text evidence="2">Belongs to the ZC3H14 family.</text>
</comment>
<keyword evidence="5" id="KW-0863">Zinc-finger</keyword>
<evidence type="ECO:0000313" key="10">
    <source>
        <dbReference type="EMBL" id="KAF2676647.1"/>
    </source>
</evidence>
<feature type="domain" description="Nab2-like CCCH zinc finger" evidence="9">
    <location>
        <begin position="465"/>
        <end position="484"/>
    </location>
</feature>
<dbReference type="Gene3D" id="4.10.1000.30">
    <property type="match status" value="1"/>
</dbReference>
<dbReference type="Proteomes" id="UP000799291">
    <property type="component" value="Unassembled WGS sequence"/>
</dbReference>
<dbReference type="AlphaFoldDB" id="A0A6G1IEI3"/>
<evidence type="ECO:0000256" key="7">
    <source>
        <dbReference type="ARBA" id="ARBA00023242"/>
    </source>
</evidence>
<feature type="region of interest" description="Disordered" evidence="8">
    <location>
        <begin position="102"/>
        <end position="200"/>
    </location>
</feature>
<organism evidence="10 11">
    <name type="scientific">Lentithecium fluviatile CBS 122367</name>
    <dbReference type="NCBI Taxonomy" id="1168545"/>
    <lineage>
        <taxon>Eukaryota</taxon>
        <taxon>Fungi</taxon>
        <taxon>Dikarya</taxon>
        <taxon>Ascomycota</taxon>
        <taxon>Pezizomycotina</taxon>
        <taxon>Dothideomycetes</taxon>
        <taxon>Pleosporomycetidae</taxon>
        <taxon>Pleosporales</taxon>
        <taxon>Massarineae</taxon>
        <taxon>Lentitheciaceae</taxon>
        <taxon>Lentithecium</taxon>
    </lineage>
</organism>
<name>A0A6G1IEI3_9PLEO</name>
<dbReference type="Gene3D" id="1.10.340.40">
    <property type="entry name" value="Nuclear abundant poly(A) RNA-bind protein 2, N-terminal domain"/>
    <property type="match status" value="1"/>
</dbReference>
<evidence type="ECO:0000256" key="8">
    <source>
        <dbReference type="SAM" id="MobiDB-lite"/>
    </source>
</evidence>
<keyword evidence="4" id="KW-0677">Repeat</keyword>
<evidence type="ECO:0000256" key="3">
    <source>
        <dbReference type="ARBA" id="ARBA00022723"/>
    </source>
</evidence>
<protein>
    <submittedName>
        <fullName evidence="10">Nuclear polyadenylated RNA-binding protein-like protein Nab2</fullName>
    </submittedName>
</protein>
<dbReference type="Gene3D" id="4.10.1000.40">
    <property type="match status" value="1"/>
</dbReference>
<sequence length="534" mass="57669">MAVDFANGSPLANALQNIVQAKLTELGWLTSDDDTTLFDYILLMLANEKNEAQVASELSNDLLDLGPDHPETQQFARWLFAQIDQLRTQLVGGNVVQANTNQDLVNDTSNDASVPAQDTEMEGVAESSPGNIPTGPKAMRNGSGAKQQPSRRGGMISQLNKQMNRTDDSALHRVRGSQGVGRINSHSREPPKGPRQNQNLGRGLEAMANGRGMGNANIGHAGMNGMNMGGMPMPPMGQGMPPGMPGGMPGGMPPAGGVLTPQQQMALMQMYEQQAHMMQQIFSGQTPAPYVNPNFQSNRGGKKPSGPGRGSLQGNKQGLTPSAKFTKKEGQDEAMADGPAAENGDGMEVETSRPDPATTMCNFNQRCSKPDCPFVHSSPAAPRGTVVDMNDTCSYGVACKNKKCVGKHPSPAQRQQFQAEQECAFYPNCRDPTNCPYKHPSMPACRNGADCTTPGCKFWHSSVMCKYTPCTNPRCPYKHAEGQKQAPKGNVWVAPKNGEEEQKQHVSERKFIDETQPEELIIPDKNTVMEEATL</sequence>